<evidence type="ECO:0000256" key="4">
    <source>
        <dbReference type="ARBA" id="ARBA00022989"/>
    </source>
</evidence>
<feature type="compositionally biased region" description="Gly residues" evidence="6">
    <location>
        <begin position="254"/>
        <end position="267"/>
    </location>
</feature>
<proteinExistence type="predicted"/>
<keyword evidence="11" id="KW-1185">Reference proteome</keyword>
<dbReference type="InterPro" id="IPR018929">
    <property type="entry name" value="DUF2510"/>
</dbReference>
<evidence type="ECO:0000256" key="1">
    <source>
        <dbReference type="ARBA" id="ARBA00004651"/>
    </source>
</evidence>
<comment type="subcellular location">
    <subcellularLocation>
        <location evidence="1">Cell membrane</location>
        <topology evidence="1">Multi-pass membrane protein</topology>
    </subcellularLocation>
</comment>
<organism evidence="10 11">
    <name type="scientific">Kitasatospora griseola</name>
    <name type="common">Streptomyces griseolosporeus</name>
    <dbReference type="NCBI Taxonomy" id="2064"/>
    <lineage>
        <taxon>Bacteria</taxon>
        <taxon>Bacillati</taxon>
        <taxon>Actinomycetota</taxon>
        <taxon>Actinomycetes</taxon>
        <taxon>Kitasatosporales</taxon>
        <taxon>Streptomycetaceae</taxon>
        <taxon>Kitasatospora</taxon>
    </lineage>
</organism>
<dbReference type="AlphaFoldDB" id="A0A0D0PIG3"/>
<feature type="domain" description="RDD" evidence="8">
    <location>
        <begin position="418"/>
        <end position="568"/>
    </location>
</feature>
<evidence type="ECO:0000256" key="3">
    <source>
        <dbReference type="ARBA" id="ARBA00022692"/>
    </source>
</evidence>
<dbReference type="Pfam" id="PF10708">
    <property type="entry name" value="DUF2510"/>
    <property type="match status" value="1"/>
</dbReference>
<name>A0A0D0PIG3_KITGR</name>
<dbReference type="Proteomes" id="UP000032066">
    <property type="component" value="Unassembled WGS sequence"/>
</dbReference>
<dbReference type="RefSeq" id="WP_043914166.1">
    <property type="nucleotide sequence ID" value="NZ_JXZB01000004.1"/>
</dbReference>
<keyword evidence="5 7" id="KW-0472">Membrane</keyword>
<feature type="transmembrane region" description="Helical" evidence="7">
    <location>
        <begin position="425"/>
        <end position="447"/>
    </location>
</feature>
<sequence length="578" mass="59911">MTDRLPTAAPTLGTTVPAEAGAPGYYPDPSVPGFVRYWAGHAWVPGTSRAAPAPGEQLQPPRFVARYIGPPPYSVPPGLAPVAPTGPLIETGPIYLDETGAHTAFNMPAHPDPVEPAPAAVEIRARTGTAPLRPVEPAPWAVTGNGLQPAAAESWATAAALRLGPVSVPAPAPVAEAAPVPEAVVAAPRGPVGDSREARAVRERREAPEAAEALDAVHGAVRDAVREAVQDAVQEPVIVEEVAPRPAQPLGGTPWHGGGGGAGGDGSVGMSAAPGPLYEPRPAYERPAPHEPLRGRSAGEARTGPGAPAEEAHDAEPAAGTGWRADPRAQRGLMDTGEAPRRVSWGVDAALDEAVESPLERAAREPRAAHVTSERVRPPRESEAGPRVAPAEGRPVARVRGGDGGKQRRAAAPPPVPAGLAARTFGWLVDGAVTLVVGSAVAVPMAATVSAHVQKKIAQAQLAARLTGRQHQVWLLDQMVLGRLGVVLGVLLLFALLYQVLPVARTGQTFGKRLARIRVVAAGGARPPGFGRALLRWLVGGLGAVLLVGLLAPLLDRPARRGWHDRAARTRVVRVVRR</sequence>
<dbReference type="PANTHER" id="PTHR36115">
    <property type="entry name" value="PROLINE-RICH ANTIGEN HOMOLOG-RELATED"/>
    <property type="match status" value="1"/>
</dbReference>
<evidence type="ECO:0000259" key="8">
    <source>
        <dbReference type="Pfam" id="PF06271"/>
    </source>
</evidence>
<evidence type="ECO:0000256" key="7">
    <source>
        <dbReference type="SAM" id="Phobius"/>
    </source>
</evidence>
<protein>
    <recommendedName>
        <fullName evidence="12">RDD domain-containing protein</fullName>
    </recommendedName>
</protein>
<feature type="compositionally biased region" description="Basic and acidic residues" evidence="6">
    <location>
        <begin position="358"/>
        <end position="384"/>
    </location>
</feature>
<keyword evidence="3 7" id="KW-0812">Transmembrane</keyword>
<feature type="transmembrane region" description="Helical" evidence="7">
    <location>
        <begin position="480"/>
        <end position="501"/>
    </location>
</feature>
<feature type="domain" description="DUF2510" evidence="9">
    <location>
        <begin position="23"/>
        <end position="55"/>
    </location>
</feature>
<dbReference type="Pfam" id="PF06271">
    <property type="entry name" value="RDD"/>
    <property type="match status" value="1"/>
</dbReference>
<feature type="compositionally biased region" description="Basic and acidic residues" evidence="6">
    <location>
        <begin position="282"/>
        <end position="299"/>
    </location>
</feature>
<evidence type="ECO:0000313" key="11">
    <source>
        <dbReference type="Proteomes" id="UP000032066"/>
    </source>
</evidence>
<gene>
    <name evidence="10" type="ORF">TR51_24390</name>
</gene>
<keyword evidence="2" id="KW-1003">Cell membrane</keyword>
<evidence type="ECO:0000259" key="9">
    <source>
        <dbReference type="Pfam" id="PF10708"/>
    </source>
</evidence>
<feature type="region of interest" description="Disordered" evidence="6">
    <location>
        <begin position="356"/>
        <end position="415"/>
    </location>
</feature>
<comment type="caution">
    <text evidence="10">The sequence shown here is derived from an EMBL/GenBank/DDBJ whole genome shotgun (WGS) entry which is preliminary data.</text>
</comment>
<evidence type="ECO:0000313" key="10">
    <source>
        <dbReference type="EMBL" id="KIQ62254.1"/>
    </source>
</evidence>
<evidence type="ECO:0008006" key="12">
    <source>
        <dbReference type="Google" id="ProtNLM"/>
    </source>
</evidence>
<dbReference type="PANTHER" id="PTHR36115:SF4">
    <property type="entry name" value="MEMBRANE PROTEIN"/>
    <property type="match status" value="1"/>
</dbReference>
<reference evidence="10 11" key="1">
    <citation type="submission" date="2015-02" db="EMBL/GenBank/DDBJ databases">
        <title>Draft genome sequence of Kitasatospora griseola MF730-N6, a bafilomycin, terpentecin and satosporin producer.</title>
        <authorList>
            <person name="Arens J.C."/>
            <person name="Haltli B."/>
            <person name="Kerr R.G."/>
        </authorList>
    </citation>
    <scope>NUCLEOTIDE SEQUENCE [LARGE SCALE GENOMIC DNA]</scope>
    <source>
        <strain evidence="10 11">MF730-N6</strain>
    </source>
</reference>
<evidence type="ECO:0000256" key="6">
    <source>
        <dbReference type="SAM" id="MobiDB-lite"/>
    </source>
</evidence>
<feature type="transmembrane region" description="Helical" evidence="7">
    <location>
        <begin position="534"/>
        <end position="555"/>
    </location>
</feature>
<dbReference type="OrthoDB" id="4207282at2"/>
<evidence type="ECO:0000256" key="2">
    <source>
        <dbReference type="ARBA" id="ARBA00022475"/>
    </source>
</evidence>
<dbReference type="PATRIC" id="fig|2064.6.peg.5214"/>
<accession>A0A0D0PIG3</accession>
<dbReference type="GO" id="GO:0005886">
    <property type="term" value="C:plasma membrane"/>
    <property type="evidence" value="ECO:0007669"/>
    <property type="project" value="UniProtKB-SubCell"/>
</dbReference>
<dbReference type="InterPro" id="IPR051791">
    <property type="entry name" value="Pra-immunoreactive"/>
</dbReference>
<keyword evidence="4 7" id="KW-1133">Transmembrane helix</keyword>
<feature type="region of interest" description="Disordered" evidence="6">
    <location>
        <begin position="237"/>
        <end position="327"/>
    </location>
</feature>
<evidence type="ECO:0000256" key="5">
    <source>
        <dbReference type="ARBA" id="ARBA00023136"/>
    </source>
</evidence>
<dbReference type="InterPro" id="IPR010432">
    <property type="entry name" value="RDD"/>
</dbReference>
<dbReference type="STRING" id="2064.TR51_24390"/>
<dbReference type="EMBL" id="JXZB01000004">
    <property type="protein sequence ID" value="KIQ62254.1"/>
    <property type="molecule type" value="Genomic_DNA"/>
</dbReference>
<feature type="region of interest" description="Disordered" evidence="6">
    <location>
        <begin position="1"/>
        <end position="24"/>
    </location>
</feature>